<evidence type="ECO:0000313" key="2">
    <source>
        <dbReference type="EMBL" id="SNZ15486.1"/>
    </source>
</evidence>
<dbReference type="AlphaFoldDB" id="A0A285P5Q7"/>
<sequence>MKNKAICGIVYIGSFLASVILFFVERRYRIKKRNEKSL</sequence>
<feature type="transmembrane region" description="Helical" evidence="1">
    <location>
        <begin position="6"/>
        <end position="24"/>
    </location>
</feature>
<organism evidence="2 3">
    <name type="scientific">Terribacillus aidingensis</name>
    <dbReference type="NCBI Taxonomy" id="586416"/>
    <lineage>
        <taxon>Bacteria</taxon>
        <taxon>Bacillati</taxon>
        <taxon>Bacillota</taxon>
        <taxon>Bacilli</taxon>
        <taxon>Bacillales</taxon>
        <taxon>Bacillaceae</taxon>
        <taxon>Terribacillus</taxon>
    </lineage>
</organism>
<keyword evidence="1" id="KW-1133">Transmembrane helix</keyword>
<protein>
    <submittedName>
        <fullName evidence="2">Uncharacterized protein</fullName>
    </submittedName>
</protein>
<gene>
    <name evidence="2" type="ORF">SAMN05421503_2647</name>
</gene>
<evidence type="ECO:0000256" key="1">
    <source>
        <dbReference type="SAM" id="Phobius"/>
    </source>
</evidence>
<accession>A0A285P5Q7</accession>
<dbReference type="EMBL" id="OBEK01000004">
    <property type="protein sequence ID" value="SNZ15486.1"/>
    <property type="molecule type" value="Genomic_DNA"/>
</dbReference>
<keyword evidence="3" id="KW-1185">Reference proteome</keyword>
<reference evidence="3" key="1">
    <citation type="submission" date="2017-09" db="EMBL/GenBank/DDBJ databases">
        <authorList>
            <person name="Varghese N."/>
            <person name="Submissions S."/>
        </authorList>
    </citation>
    <scope>NUCLEOTIDE SEQUENCE [LARGE SCALE GENOMIC DNA]</scope>
    <source>
        <strain evidence="3">CGMCC 1.8913</strain>
    </source>
</reference>
<keyword evidence="1" id="KW-0472">Membrane</keyword>
<proteinExistence type="predicted"/>
<dbReference type="Proteomes" id="UP000219356">
    <property type="component" value="Unassembled WGS sequence"/>
</dbReference>
<keyword evidence="1" id="KW-0812">Transmembrane</keyword>
<name>A0A285P5Q7_9BACI</name>
<evidence type="ECO:0000313" key="3">
    <source>
        <dbReference type="Proteomes" id="UP000219356"/>
    </source>
</evidence>